<proteinExistence type="predicted"/>
<feature type="domain" description="AtPDCT1/2 transmembrane" evidence="2">
    <location>
        <begin position="73"/>
        <end position="233"/>
    </location>
</feature>
<dbReference type="PANTHER" id="PTHR34674:SF1">
    <property type="entry name" value="PHOSPHATIDYLCHOLINE:DIACYLGLYCEROL CHOLINEPHOSPHOTRANSFERASE 1-RELATED"/>
    <property type="match status" value="1"/>
</dbReference>
<evidence type="ECO:0000313" key="4">
    <source>
        <dbReference type="Proteomes" id="UP000187209"/>
    </source>
</evidence>
<evidence type="ECO:0000256" key="1">
    <source>
        <dbReference type="SAM" id="Phobius"/>
    </source>
</evidence>
<sequence>MADQGLLSGDKAIKYLSFKDRFYLHNLISDKRKWIFVARAVCIAISLAIAISFAVTAVGLPRNNIECIEDKLFEASAAINSYFSENASMRHLLLIFSSSLIDFQFVYFCVNYLLWGNTARPIVFLITFYLFRAFIQSIFFMRYPAGMAWEYPGIPSLTVSYEATSDFFFSGHVGIMVFVSLENYKHKNYQMMALGIFSVSAEFFVMLVLRGHYSIDLISGIIFGHYFWLLSGKLTKKIENLIKKKELLYEKDRQVDSFS</sequence>
<evidence type="ECO:0000313" key="3">
    <source>
        <dbReference type="EMBL" id="OMJ79959.1"/>
    </source>
</evidence>
<dbReference type="InterPro" id="IPR055311">
    <property type="entry name" value="PDCT1/2-like"/>
</dbReference>
<feature type="transmembrane region" description="Helical" evidence="1">
    <location>
        <begin position="163"/>
        <end position="181"/>
    </location>
</feature>
<dbReference type="EMBL" id="MPUH01000446">
    <property type="protein sequence ID" value="OMJ79959.1"/>
    <property type="molecule type" value="Genomic_DNA"/>
</dbReference>
<reference evidence="3 4" key="1">
    <citation type="submission" date="2016-11" db="EMBL/GenBank/DDBJ databases">
        <title>The macronuclear genome of Stentor coeruleus: a giant cell with tiny introns.</title>
        <authorList>
            <person name="Slabodnick M."/>
            <person name="Ruby J.G."/>
            <person name="Reiff S.B."/>
            <person name="Swart E.C."/>
            <person name="Gosai S."/>
            <person name="Prabakaran S."/>
            <person name="Witkowska E."/>
            <person name="Larue G.E."/>
            <person name="Fisher S."/>
            <person name="Freeman R.M."/>
            <person name="Gunawardena J."/>
            <person name="Chu W."/>
            <person name="Stover N.A."/>
            <person name="Gregory B.D."/>
            <person name="Nowacki M."/>
            <person name="Derisi J."/>
            <person name="Roy S.W."/>
            <person name="Marshall W.F."/>
            <person name="Sood P."/>
        </authorList>
    </citation>
    <scope>NUCLEOTIDE SEQUENCE [LARGE SCALE GENOMIC DNA]</scope>
    <source>
        <strain evidence="3">WM001</strain>
    </source>
</reference>
<organism evidence="3 4">
    <name type="scientific">Stentor coeruleus</name>
    <dbReference type="NCBI Taxonomy" id="5963"/>
    <lineage>
        <taxon>Eukaryota</taxon>
        <taxon>Sar</taxon>
        <taxon>Alveolata</taxon>
        <taxon>Ciliophora</taxon>
        <taxon>Postciliodesmatophora</taxon>
        <taxon>Heterotrichea</taxon>
        <taxon>Heterotrichida</taxon>
        <taxon>Stentoridae</taxon>
        <taxon>Stentor</taxon>
    </lineage>
</organism>
<name>A0A1R2BT12_9CILI</name>
<keyword evidence="4" id="KW-1185">Reference proteome</keyword>
<dbReference type="PANTHER" id="PTHR34674">
    <property type="entry name" value="PHOSPHATIDYLCHOLINE:DIACYLGLYCEROL CHOLINEPHOSPHOTRANSFERASE 1-RELATED"/>
    <property type="match status" value="1"/>
</dbReference>
<evidence type="ECO:0000259" key="2">
    <source>
        <dbReference type="Pfam" id="PF24788"/>
    </source>
</evidence>
<comment type="caution">
    <text evidence="3">The sequence shown here is derived from an EMBL/GenBank/DDBJ whole genome shotgun (WGS) entry which is preliminary data.</text>
</comment>
<feature type="transmembrane region" description="Helical" evidence="1">
    <location>
        <begin position="122"/>
        <end position="143"/>
    </location>
</feature>
<feature type="transmembrane region" description="Helical" evidence="1">
    <location>
        <begin position="217"/>
        <end position="235"/>
    </location>
</feature>
<dbReference type="Pfam" id="PF24788">
    <property type="entry name" value="AtPDCT1_2"/>
    <property type="match status" value="1"/>
</dbReference>
<feature type="transmembrane region" description="Helical" evidence="1">
    <location>
        <begin position="92"/>
        <end position="115"/>
    </location>
</feature>
<feature type="transmembrane region" description="Helical" evidence="1">
    <location>
        <begin position="193"/>
        <end position="211"/>
    </location>
</feature>
<dbReference type="Proteomes" id="UP000187209">
    <property type="component" value="Unassembled WGS sequence"/>
</dbReference>
<keyword evidence="1" id="KW-1133">Transmembrane helix</keyword>
<keyword evidence="1" id="KW-0472">Membrane</keyword>
<accession>A0A1R2BT12</accession>
<dbReference type="OrthoDB" id="312410at2759"/>
<protein>
    <recommendedName>
        <fullName evidence="2">AtPDCT1/2 transmembrane domain-containing protein</fullName>
    </recommendedName>
</protein>
<keyword evidence="1" id="KW-0812">Transmembrane</keyword>
<dbReference type="AlphaFoldDB" id="A0A1R2BT12"/>
<feature type="transmembrane region" description="Helical" evidence="1">
    <location>
        <begin position="34"/>
        <end position="55"/>
    </location>
</feature>
<dbReference type="InterPro" id="IPR056361">
    <property type="entry name" value="AtPDCT1_2_TM_dom"/>
</dbReference>
<gene>
    <name evidence="3" type="ORF">SteCoe_19913</name>
</gene>